<evidence type="ECO:0000313" key="8">
    <source>
        <dbReference type="EMBL" id="MFC6883747.1"/>
    </source>
</evidence>
<evidence type="ECO:0000313" key="9">
    <source>
        <dbReference type="Proteomes" id="UP001596380"/>
    </source>
</evidence>
<dbReference type="RefSeq" id="WP_160826762.1">
    <property type="nucleotide sequence ID" value="NZ_JBHSXE010000001.1"/>
</dbReference>
<dbReference type="InterPro" id="IPR051473">
    <property type="entry name" value="P2Ox-like"/>
</dbReference>
<dbReference type="PANTHER" id="PTHR42784:SF1">
    <property type="entry name" value="PYRANOSE 2-OXIDASE"/>
    <property type="match status" value="1"/>
</dbReference>
<keyword evidence="5" id="KW-0560">Oxidoreductase</keyword>
<comment type="caution">
    <text evidence="8">The sequence shown here is derived from an EMBL/GenBank/DDBJ whole genome shotgun (WGS) entry which is preliminary data.</text>
</comment>
<evidence type="ECO:0000256" key="2">
    <source>
        <dbReference type="ARBA" id="ARBA00010790"/>
    </source>
</evidence>
<organism evidence="8 9">
    <name type="scientific">Actinomadura yumaensis</name>
    <dbReference type="NCBI Taxonomy" id="111807"/>
    <lineage>
        <taxon>Bacteria</taxon>
        <taxon>Bacillati</taxon>
        <taxon>Actinomycetota</taxon>
        <taxon>Actinomycetes</taxon>
        <taxon>Streptosporangiales</taxon>
        <taxon>Thermomonosporaceae</taxon>
        <taxon>Actinomadura</taxon>
    </lineage>
</organism>
<reference evidence="9" key="1">
    <citation type="journal article" date="2019" name="Int. J. Syst. Evol. Microbiol.">
        <title>The Global Catalogue of Microorganisms (GCM) 10K type strain sequencing project: providing services to taxonomists for standard genome sequencing and annotation.</title>
        <authorList>
            <consortium name="The Broad Institute Genomics Platform"/>
            <consortium name="The Broad Institute Genome Sequencing Center for Infectious Disease"/>
            <person name="Wu L."/>
            <person name="Ma J."/>
        </authorList>
    </citation>
    <scope>NUCLEOTIDE SEQUENCE [LARGE SCALE GENOMIC DNA]</scope>
    <source>
        <strain evidence="9">JCM 3369</strain>
    </source>
</reference>
<dbReference type="EMBL" id="JBHSXS010000021">
    <property type="protein sequence ID" value="MFC6883747.1"/>
    <property type="molecule type" value="Genomic_DNA"/>
</dbReference>
<evidence type="ECO:0000256" key="4">
    <source>
        <dbReference type="ARBA" id="ARBA00022827"/>
    </source>
</evidence>
<gene>
    <name evidence="8" type="ORF">ACFQKB_28590</name>
</gene>
<accession>A0ABW2CPX1</accession>
<evidence type="ECO:0000259" key="7">
    <source>
        <dbReference type="Pfam" id="PF05199"/>
    </source>
</evidence>
<dbReference type="SUPFAM" id="SSF51905">
    <property type="entry name" value="FAD/NAD(P)-binding domain"/>
    <property type="match status" value="1"/>
</dbReference>
<evidence type="ECO:0000259" key="6">
    <source>
        <dbReference type="Pfam" id="PF00732"/>
    </source>
</evidence>
<protein>
    <submittedName>
        <fullName evidence="8">GMC family oxidoreductase N-terminal domain-containing protein</fullName>
    </submittedName>
</protein>
<dbReference type="Pfam" id="PF05199">
    <property type="entry name" value="GMC_oxred_C"/>
    <property type="match status" value="1"/>
</dbReference>
<dbReference type="Pfam" id="PF00732">
    <property type="entry name" value="GMC_oxred_N"/>
    <property type="match status" value="1"/>
</dbReference>
<keyword evidence="4" id="KW-0274">FAD</keyword>
<proteinExistence type="inferred from homology"/>
<dbReference type="InterPro" id="IPR007867">
    <property type="entry name" value="GMC_OxRtase_C"/>
</dbReference>
<dbReference type="InterPro" id="IPR036188">
    <property type="entry name" value="FAD/NAD-bd_sf"/>
</dbReference>
<dbReference type="PANTHER" id="PTHR42784">
    <property type="entry name" value="PYRANOSE 2-OXIDASE"/>
    <property type="match status" value="1"/>
</dbReference>
<dbReference type="InterPro" id="IPR000172">
    <property type="entry name" value="GMC_OxRdtase_N"/>
</dbReference>
<dbReference type="Gene3D" id="3.50.50.60">
    <property type="entry name" value="FAD/NAD(P)-binding domain"/>
    <property type="match status" value="2"/>
</dbReference>
<keyword evidence="9" id="KW-1185">Reference proteome</keyword>
<sequence length="587" mass="63494">MSRDVIVVGAGGGGPVVAKELAARGLDVLLLEAGARHADPRREWTHLENDANNPLTGFLRVGPADRSKPAWLREEPQNSYLLQASGVGGTTLHYYGNSPRAYRGVFQGYEGPDKGAYDSAHAFPFTYDELVPYYRWVEATLPVQTAAMGVKETVFLSGAERLGLPVQTTKDTTRWSYRPQENAILQPGGTAGRTGDPERLRYPRATGCTFCGYCLQGCMEPAGAPRNQAAKRSTDNSYVPMALTAPAWSPHGKAVTLLADSYAVKVHTARRDGGLVATGVTWRNGASGDRHREDAEVVVLAGGTTETPRLWLNSGLPDPNGWVGRGYTDHFLDGVTGLFDHDTGSSRGPSSAARCDFPGYGALENIGLPPAMQAFSMSLSDSGIRGRYRNGRGLTGPWDGRTGRLGGPELKEVLAHGIDRLLNVLILTGDDVEPHNRATLSALPPDEHGAVPKVVFRSRRRTRRTLAAREFLARRATELLRRAGATRVYRFDWAPLLLHVHSSMRMGLSADDSVLDADAASRWVGRLYVADNSALANSLGGPNPTLTTQALATRTAERIFVRHFGGDPWVGDETPVPSTDHRVTDAL</sequence>
<evidence type="ECO:0000256" key="5">
    <source>
        <dbReference type="ARBA" id="ARBA00023002"/>
    </source>
</evidence>
<dbReference type="Proteomes" id="UP001596380">
    <property type="component" value="Unassembled WGS sequence"/>
</dbReference>
<evidence type="ECO:0000256" key="3">
    <source>
        <dbReference type="ARBA" id="ARBA00022630"/>
    </source>
</evidence>
<name>A0ABW2CPX1_9ACTN</name>
<feature type="domain" description="Glucose-methanol-choline oxidoreductase C-terminal" evidence="7">
    <location>
        <begin position="497"/>
        <end position="552"/>
    </location>
</feature>
<comment type="similarity">
    <text evidence="2">Belongs to the GMC oxidoreductase family.</text>
</comment>
<feature type="domain" description="Glucose-methanol-choline oxidoreductase N-terminal" evidence="6">
    <location>
        <begin position="204"/>
        <end position="331"/>
    </location>
</feature>
<comment type="cofactor">
    <cofactor evidence="1">
        <name>FAD</name>
        <dbReference type="ChEBI" id="CHEBI:57692"/>
    </cofactor>
</comment>
<evidence type="ECO:0000256" key="1">
    <source>
        <dbReference type="ARBA" id="ARBA00001974"/>
    </source>
</evidence>
<keyword evidence="3" id="KW-0285">Flavoprotein</keyword>